<name>A0A2U8GSE3_9RHOO</name>
<feature type="transmembrane region" description="Helical" evidence="9">
    <location>
        <begin position="137"/>
        <end position="160"/>
    </location>
</feature>
<keyword evidence="9" id="KW-0472">Membrane</keyword>
<dbReference type="PROSITE" id="PS50109">
    <property type="entry name" value="HIS_KIN"/>
    <property type="match status" value="1"/>
</dbReference>
<feature type="transmembrane region" description="Helical" evidence="9">
    <location>
        <begin position="94"/>
        <end position="116"/>
    </location>
</feature>
<feature type="domain" description="Histidine kinase" evidence="10">
    <location>
        <begin position="712"/>
        <end position="929"/>
    </location>
</feature>
<feature type="transmembrane region" description="Helical" evidence="9">
    <location>
        <begin position="204"/>
        <end position="228"/>
    </location>
</feature>
<dbReference type="PANTHER" id="PTHR43047">
    <property type="entry name" value="TWO-COMPONENT HISTIDINE PROTEIN KINASE"/>
    <property type="match status" value="1"/>
</dbReference>
<gene>
    <name evidence="12" type="ORF">CEW83_13680</name>
</gene>
<dbReference type="Gene3D" id="1.10.4160.10">
    <property type="entry name" value="Hydantoin permease"/>
    <property type="match status" value="1"/>
</dbReference>
<evidence type="ECO:0000256" key="5">
    <source>
        <dbReference type="ARBA" id="ARBA00022679"/>
    </source>
</evidence>
<dbReference type="Proteomes" id="UP000244930">
    <property type="component" value="Chromosome"/>
</dbReference>
<evidence type="ECO:0000256" key="8">
    <source>
        <dbReference type="SAM" id="MobiDB-lite"/>
    </source>
</evidence>
<dbReference type="InterPro" id="IPR005467">
    <property type="entry name" value="His_kinase_dom"/>
</dbReference>
<evidence type="ECO:0000313" key="12">
    <source>
        <dbReference type="EMBL" id="AWI76143.1"/>
    </source>
</evidence>
<dbReference type="SMART" id="SM00448">
    <property type="entry name" value="REC"/>
    <property type="match status" value="1"/>
</dbReference>
<evidence type="ECO:0000256" key="7">
    <source>
        <dbReference type="PROSITE-ProRule" id="PRU00169"/>
    </source>
</evidence>
<sequence length="1161" mass="128395">MNAADSPSDRLPDADAQADRHGAAPQRVVKIRRDYNTWVANETLEDYALRFTPRSFRKWSEFRVGNTAFGAASFLVLEAVGATMLVSYGFINSFWAILAIGLIIFLTGLPISLYAARYGVDMDLLTRGSGFGYIGSTITSLVYASFTFILFALEAAIMAYALEMALGIPPSWGYLICALVVIPLVTHGVTVISKLQTLTQPIWLFLLALPFFFVLREDPAALAGLWQYPGVDGKGGEFDLHLFAGAMTVGIALITQMGEQADYLRFMPARTQQNRWRWLFGVVLGGPGWVLIGVVKMLGGALLAWMLLRNGMAPDKAVDPNQMYLLGFSAVFDSSLWAVVVTALFVIVSQLKINVTNAYAGSLAWSNFFSRLTHSHPGRVVWVVFNILIALLLMEMNVFQALGQVLGLYSNIAISWMVAVVADLVINKPLGLSPPGIEFKRSHLYDINPVGVGALLIASALSVSTFIGLFGPALQPYAPFVALVVALFSSPLIAWLTKGRYYLARTPEPVTSGKTRVATRQCCICGQHFEPEDTSHCPAYQGTICSLCCSLDARCEDQCKPHARLSVQWSELLQKLLPKSLLPYLDAGLGHYLLLMIGVTSFLALLLGTLYYHELIARSVDLAAGYPGEMLRGDLKGVLLKAFAALFLMGGIAAWWMVLTHKSRQVAQEESNRQTRLLMEEIESHRRTDEQLQNARRVAEQANQAKSRYVTSISHELRTPLNSILGYAQILDGDEAIPPQRRQAVSVIRRSGEHLLSLIEGTLDIARIEGGKFALEMRPLAFAEFVRQLVAMFELQARNKGLGFHFEIVGTLPEFVRADEKRLRQILINIIGNAVKFTARGTVRVRLTYRREMALFEVEDSGPGIAADEIAHVFEPFARGSSARGSTTTGTGLGLTISKMLTDLMGGELTVDSQPGAGSVFRVRLFLPQLHDAQVAEVLPRVQRIGYKGVRRRILTVDNERVDRELLANLLEPLGFEVGQAESGLDCLELVPHFRPHLVFMDLAMPGIDGWETIRRLRAAGLDEAPVAIISANAFDKGLDHDVGIGAEDFILKPIRVEELLDWIGRRLQLEWVWADAPAAAAERVPTVEVEQLVLPPSAELRALDELIELGFLRGILARLADIERMAPEYAEFVRVQRELARQFQFDAMREILCRKDLPES</sequence>
<comment type="catalytic activity">
    <reaction evidence="1">
        <text>ATP + protein L-histidine = ADP + protein N-phospho-L-histidine.</text>
        <dbReference type="EC" id="2.7.13.3"/>
    </reaction>
</comment>
<dbReference type="InterPro" id="IPR011006">
    <property type="entry name" value="CheY-like_superfamily"/>
</dbReference>
<evidence type="ECO:0000256" key="6">
    <source>
        <dbReference type="ARBA" id="ARBA00022777"/>
    </source>
</evidence>
<comment type="subcellular location">
    <subcellularLocation>
        <location evidence="2">Cell inner membrane</location>
        <topology evidence="2">Multi-pass membrane protein</topology>
    </subcellularLocation>
</comment>
<feature type="transmembrane region" description="Helical" evidence="9">
    <location>
        <begin position="477"/>
        <end position="496"/>
    </location>
</feature>
<keyword evidence="6 12" id="KW-0418">Kinase</keyword>
<evidence type="ECO:0000256" key="3">
    <source>
        <dbReference type="ARBA" id="ARBA00012438"/>
    </source>
</evidence>
<dbReference type="InterPro" id="IPR003594">
    <property type="entry name" value="HATPase_dom"/>
</dbReference>
<proteinExistence type="predicted"/>
<feature type="domain" description="Response regulatory" evidence="11">
    <location>
        <begin position="953"/>
        <end position="1068"/>
    </location>
</feature>
<feature type="transmembrane region" description="Helical" evidence="9">
    <location>
        <begin position="447"/>
        <end position="471"/>
    </location>
</feature>
<feature type="compositionally biased region" description="Basic and acidic residues" evidence="8">
    <location>
        <begin position="7"/>
        <end position="22"/>
    </location>
</feature>
<dbReference type="Pfam" id="PF00072">
    <property type="entry name" value="Response_reg"/>
    <property type="match status" value="1"/>
</dbReference>
<feature type="transmembrane region" description="Helical" evidence="9">
    <location>
        <begin position="325"/>
        <end position="348"/>
    </location>
</feature>
<evidence type="ECO:0000256" key="2">
    <source>
        <dbReference type="ARBA" id="ARBA00004429"/>
    </source>
</evidence>
<dbReference type="Gene3D" id="1.10.287.130">
    <property type="match status" value="1"/>
</dbReference>
<dbReference type="CDD" id="cd00082">
    <property type="entry name" value="HisKA"/>
    <property type="match status" value="1"/>
</dbReference>
<dbReference type="InterPro" id="IPR003661">
    <property type="entry name" value="HisK_dim/P_dom"/>
</dbReference>
<feature type="transmembrane region" description="Helical" evidence="9">
    <location>
        <begin position="638"/>
        <end position="659"/>
    </location>
</feature>
<keyword evidence="9" id="KW-0812">Transmembrane</keyword>
<evidence type="ECO:0000256" key="4">
    <source>
        <dbReference type="ARBA" id="ARBA00022553"/>
    </source>
</evidence>
<dbReference type="Gene3D" id="3.40.50.2300">
    <property type="match status" value="1"/>
</dbReference>
<dbReference type="GO" id="GO:0000155">
    <property type="term" value="F:phosphorelay sensor kinase activity"/>
    <property type="evidence" value="ECO:0007669"/>
    <property type="project" value="InterPro"/>
</dbReference>
<dbReference type="FunFam" id="3.30.565.10:FF:000006">
    <property type="entry name" value="Sensor histidine kinase WalK"/>
    <property type="match status" value="1"/>
</dbReference>
<dbReference type="InterPro" id="IPR004358">
    <property type="entry name" value="Sig_transdc_His_kin-like_C"/>
</dbReference>
<dbReference type="GO" id="GO:0005886">
    <property type="term" value="C:plasma membrane"/>
    <property type="evidence" value="ECO:0007669"/>
    <property type="project" value="UniProtKB-SubCell"/>
</dbReference>
<dbReference type="SUPFAM" id="SSF47384">
    <property type="entry name" value="Homodimeric domain of signal transducing histidine kinase"/>
    <property type="match status" value="1"/>
</dbReference>
<feature type="modified residue" description="4-aspartylphosphate" evidence="7">
    <location>
        <position position="1002"/>
    </location>
</feature>
<evidence type="ECO:0000256" key="1">
    <source>
        <dbReference type="ARBA" id="ARBA00000085"/>
    </source>
</evidence>
<keyword evidence="5" id="KW-0808">Transferase</keyword>
<dbReference type="EMBL" id="CP022187">
    <property type="protein sequence ID" value="AWI76143.1"/>
    <property type="molecule type" value="Genomic_DNA"/>
</dbReference>
<dbReference type="InterPro" id="IPR001789">
    <property type="entry name" value="Sig_transdc_resp-reg_receiver"/>
</dbReference>
<reference evidence="12 13" key="1">
    <citation type="submission" date="2017-06" db="EMBL/GenBank/DDBJ databases">
        <title>Azoarcus.</title>
        <authorList>
            <person name="Woo J.-H."/>
            <person name="Kim H.-S."/>
        </authorList>
    </citation>
    <scope>NUCLEOTIDE SEQUENCE [LARGE SCALE GENOMIC DNA]</scope>
    <source>
        <strain evidence="12 13">TSPY31</strain>
    </source>
</reference>
<feature type="transmembrane region" description="Helical" evidence="9">
    <location>
        <begin position="380"/>
        <end position="402"/>
    </location>
</feature>
<feature type="transmembrane region" description="Helical" evidence="9">
    <location>
        <begin position="408"/>
        <end position="426"/>
    </location>
</feature>
<evidence type="ECO:0000256" key="9">
    <source>
        <dbReference type="SAM" id="Phobius"/>
    </source>
</evidence>
<dbReference type="Pfam" id="PF02518">
    <property type="entry name" value="HATPase_c"/>
    <property type="match status" value="1"/>
</dbReference>
<dbReference type="AlphaFoldDB" id="A0A2U8GSE3"/>
<evidence type="ECO:0000259" key="11">
    <source>
        <dbReference type="PROSITE" id="PS50110"/>
    </source>
</evidence>
<dbReference type="RefSeq" id="WP_108949846.1">
    <property type="nucleotide sequence ID" value="NZ_CP022187.1"/>
</dbReference>
<dbReference type="SMART" id="SM00388">
    <property type="entry name" value="HisKA"/>
    <property type="match status" value="1"/>
</dbReference>
<keyword evidence="4 7" id="KW-0597">Phosphoprotein</keyword>
<dbReference type="InterPro" id="IPR036097">
    <property type="entry name" value="HisK_dim/P_sf"/>
</dbReference>
<keyword evidence="13" id="KW-1185">Reference proteome</keyword>
<dbReference type="EC" id="2.7.13.3" evidence="3"/>
<dbReference type="InterPro" id="IPR036890">
    <property type="entry name" value="HATPase_C_sf"/>
</dbReference>
<dbReference type="PROSITE" id="PS50110">
    <property type="entry name" value="RESPONSE_REGULATORY"/>
    <property type="match status" value="1"/>
</dbReference>
<keyword evidence="9" id="KW-1133">Transmembrane helix</keyword>
<feature type="region of interest" description="Disordered" evidence="8">
    <location>
        <begin position="1"/>
        <end position="25"/>
    </location>
</feature>
<protein>
    <recommendedName>
        <fullName evidence="3">histidine kinase</fullName>
        <ecNumber evidence="3">2.7.13.3</ecNumber>
    </recommendedName>
</protein>
<evidence type="ECO:0000259" key="10">
    <source>
        <dbReference type="PROSITE" id="PS50109"/>
    </source>
</evidence>
<dbReference type="PRINTS" id="PR00344">
    <property type="entry name" value="BCTRLSENSOR"/>
</dbReference>
<dbReference type="SUPFAM" id="SSF52172">
    <property type="entry name" value="CheY-like"/>
    <property type="match status" value="1"/>
</dbReference>
<dbReference type="Pfam" id="PF00512">
    <property type="entry name" value="HisKA"/>
    <property type="match status" value="1"/>
</dbReference>
<evidence type="ECO:0000313" key="13">
    <source>
        <dbReference type="Proteomes" id="UP000244930"/>
    </source>
</evidence>
<feature type="transmembrane region" description="Helical" evidence="9">
    <location>
        <begin position="589"/>
        <end position="612"/>
    </location>
</feature>
<dbReference type="SUPFAM" id="SSF55874">
    <property type="entry name" value="ATPase domain of HSP90 chaperone/DNA topoisomerase II/histidine kinase"/>
    <property type="match status" value="1"/>
</dbReference>
<dbReference type="CDD" id="cd00156">
    <property type="entry name" value="REC"/>
    <property type="match status" value="1"/>
</dbReference>
<organism evidence="12 13">
    <name type="scientific">Parazoarcus communis</name>
    <dbReference type="NCBI Taxonomy" id="41977"/>
    <lineage>
        <taxon>Bacteria</taxon>
        <taxon>Pseudomonadati</taxon>
        <taxon>Pseudomonadota</taxon>
        <taxon>Betaproteobacteria</taxon>
        <taxon>Rhodocyclales</taxon>
        <taxon>Zoogloeaceae</taxon>
        <taxon>Parazoarcus</taxon>
    </lineage>
</organism>
<feature type="transmembrane region" description="Helical" evidence="9">
    <location>
        <begin position="278"/>
        <end position="305"/>
    </location>
</feature>
<dbReference type="KEGG" id="acom:CEW83_13680"/>
<feature type="transmembrane region" description="Helical" evidence="9">
    <location>
        <begin position="240"/>
        <end position="257"/>
    </location>
</feature>
<dbReference type="SMART" id="SM00387">
    <property type="entry name" value="HATPase_c"/>
    <property type="match status" value="1"/>
</dbReference>
<dbReference type="Gene3D" id="3.30.565.10">
    <property type="entry name" value="Histidine kinase-like ATPase, C-terminal domain"/>
    <property type="match status" value="1"/>
</dbReference>
<feature type="transmembrane region" description="Helical" evidence="9">
    <location>
        <begin position="64"/>
        <end position="88"/>
    </location>
</feature>
<feature type="transmembrane region" description="Helical" evidence="9">
    <location>
        <begin position="172"/>
        <end position="192"/>
    </location>
</feature>
<accession>A0A2U8GSE3</accession>